<evidence type="ECO:0000256" key="6">
    <source>
        <dbReference type="RuleBase" id="RU003983"/>
    </source>
</evidence>
<dbReference type="KEGG" id="agv:OJF2_61900"/>
<dbReference type="Pfam" id="PF01435">
    <property type="entry name" value="Peptidase_M48"/>
    <property type="match status" value="1"/>
</dbReference>
<dbReference type="EMBL" id="CP042997">
    <property type="protein sequence ID" value="QEH37599.1"/>
    <property type="molecule type" value="Genomic_DNA"/>
</dbReference>
<dbReference type="InterPro" id="IPR051156">
    <property type="entry name" value="Mito/Outer_Membr_Metalloprot"/>
</dbReference>
<keyword evidence="3 6" id="KW-0378">Hydrolase</keyword>
<reference evidence="9 10" key="1">
    <citation type="submission" date="2019-08" db="EMBL/GenBank/DDBJ databases">
        <title>Deep-cultivation of Planctomycetes and their phenomic and genomic characterization uncovers novel biology.</title>
        <authorList>
            <person name="Wiegand S."/>
            <person name="Jogler M."/>
            <person name="Boedeker C."/>
            <person name="Pinto D."/>
            <person name="Vollmers J."/>
            <person name="Rivas-Marin E."/>
            <person name="Kohn T."/>
            <person name="Peeters S.H."/>
            <person name="Heuer A."/>
            <person name="Rast P."/>
            <person name="Oberbeckmann S."/>
            <person name="Bunk B."/>
            <person name="Jeske O."/>
            <person name="Meyerdierks A."/>
            <person name="Storesund J.E."/>
            <person name="Kallscheuer N."/>
            <person name="Luecker S."/>
            <person name="Lage O.M."/>
            <person name="Pohl T."/>
            <person name="Merkel B.J."/>
            <person name="Hornburger P."/>
            <person name="Mueller R.-W."/>
            <person name="Bruemmer F."/>
            <person name="Labrenz M."/>
            <person name="Spormann A.M."/>
            <person name="Op den Camp H."/>
            <person name="Overmann J."/>
            <person name="Amann R."/>
            <person name="Jetten M.S.M."/>
            <person name="Mascher T."/>
            <person name="Medema M.H."/>
            <person name="Devos D.P."/>
            <person name="Kaster A.-K."/>
            <person name="Ovreas L."/>
            <person name="Rohde M."/>
            <person name="Galperin M.Y."/>
            <person name="Jogler C."/>
        </authorList>
    </citation>
    <scope>NUCLEOTIDE SEQUENCE [LARGE SCALE GENOMIC DNA]</scope>
    <source>
        <strain evidence="9 10">OJF2</strain>
    </source>
</reference>
<dbReference type="PROSITE" id="PS51257">
    <property type="entry name" value="PROKAR_LIPOPROTEIN"/>
    <property type="match status" value="1"/>
</dbReference>
<dbReference type="GO" id="GO:0016020">
    <property type="term" value="C:membrane"/>
    <property type="evidence" value="ECO:0007669"/>
    <property type="project" value="TreeGrafter"/>
</dbReference>
<comment type="cofactor">
    <cofactor evidence="6">
        <name>Zn(2+)</name>
        <dbReference type="ChEBI" id="CHEBI:29105"/>
    </cofactor>
    <text evidence="6">Binds 1 zinc ion per subunit.</text>
</comment>
<dbReference type="PANTHER" id="PTHR22726">
    <property type="entry name" value="METALLOENDOPEPTIDASE OMA1"/>
    <property type="match status" value="1"/>
</dbReference>
<dbReference type="PANTHER" id="PTHR22726:SF1">
    <property type="entry name" value="METALLOENDOPEPTIDASE OMA1, MITOCHONDRIAL"/>
    <property type="match status" value="1"/>
</dbReference>
<dbReference type="InterPro" id="IPR001915">
    <property type="entry name" value="Peptidase_M48"/>
</dbReference>
<evidence type="ECO:0000256" key="4">
    <source>
        <dbReference type="ARBA" id="ARBA00022833"/>
    </source>
</evidence>
<evidence type="ECO:0000259" key="8">
    <source>
        <dbReference type="Pfam" id="PF01435"/>
    </source>
</evidence>
<evidence type="ECO:0000256" key="5">
    <source>
        <dbReference type="ARBA" id="ARBA00023049"/>
    </source>
</evidence>
<dbReference type="GO" id="GO:0046872">
    <property type="term" value="F:metal ion binding"/>
    <property type="evidence" value="ECO:0007669"/>
    <property type="project" value="UniProtKB-KW"/>
</dbReference>
<feature type="region of interest" description="Disordered" evidence="7">
    <location>
        <begin position="30"/>
        <end position="130"/>
    </location>
</feature>
<dbReference type="GO" id="GO:0051603">
    <property type="term" value="P:proteolysis involved in protein catabolic process"/>
    <property type="evidence" value="ECO:0007669"/>
    <property type="project" value="TreeGrafter"/>
</dbReference>
<keyword evidence="2" id="KW-0479">Metal-binding</keyword>
<evidence type="ECO:0000256" key="3">
    <source>
        <dbReference type="ARBA" id="ARBA00022801"/>
    </source>
</evidence>
<gene>
    <name evidence="9" type="ORF">OJF2_61900</name>
</gene>
<feature type="compositionally biased region" description="Low complexity" evidence="7">
    <location>
        <begin position="87"/>
        <end position="103"/>
    </location>
</feature>
<dbReference type="Gene3D" id="3.30.2010.10">
    <property type="entry name" value="Metalloproteases ('zincins'), catalytic domain"/>
    <property type="match status" value="1"/>
</dbReference>
<dbReference type="Proteomes" id="UP000324233">
    <property type="component" value="Chromosome"/>
</dbReference>
<proteinExistence type="inferred from homology"/>
<dbReference type="GO" id="GO:0004222">
    <property type="term" value="F:metalloendopeptidase activity"/>
    <property type="evidence" value="ECO:0007669"/>
    <property type="project" value="InterPro"/>
</dbReference>
<evidence type="ECO:0000256" key="7">
    <source>
        <dbReference type="SAM" id="MobiDB-lite"/>
    </source>
</evidence>
<name>A0A5B9WBL8_9BACT</name>
<feature type="compositionally biased region" description="Low complexity" evidence="7">
    <location>
        <begin position="111"/>
        <end position="130"/>
    </location>
</feature>
<keyword evidence="10" id="KW-1185">Reference proteome</keyword>
<evidence type="ECO:0000256" key="1">
    <source>
        <dbReference type="ARBA" id="ARBA00022670"/>
    </source>
</evidence>
<sequence>MKYLPPAIVACLYLLGSCWLVGSMGRAHRESLRPSLDAPRPTPTPRGEGTAEAASPGGAIAERVDVPPMPDPPVATANRPPEPPHPSATTPPTVPAAEVAAARPAPPPAPATADPTPAAAPAAVKSAARGPVTQQDLVVVNAWFGRPMAARKWDLSRVTAEQEAELGRELHDLVLAFYKPVADGSLKRRVLEAADPIWEARSRKDLGEPNITILDSDAVVAFSHPGGYIYLTRGLLDWIGEEDDEVLQFALAHEVHHIDGNDALRCLSDPKVQALPFGTATLFYLLIFPRAYTDKMEYDADAWAYLQMRRLRYSDRMSLMFLEKLNHSADRDADLLEGRALPGAKGLASLFENHYRAHPSIRTRLKKIRELSSAGTSKKN</sequence>
<comment type="similarity">
    <text evidence="6">Belongs to the peptidase M48 family.</text>
</comment>
<dbReference type="AlphaFoldDB" id="A0A5B9WBL8"/>
<feature type="domain" description="Peptidase M48" evidence="8">
    <location>
        <begin position="184"/>
        <end position="371"/>
    </location>
</feature>
<keyword evidence="5 6" id="KW-0482">Metalloprotease</keyword>
<evidence type="ECO:0000256" key="2">
    <source>
        <dbReference type="ARBA" id="ARBA00022723"/>
    </source>
</evidence>
<keyword evidence="4 6" id="KW-0862">Zinc</keyword>
<keyword evidence="1 6" id="KW-0645">Protease</keyword>
<evidence type="ECO:0000313" key="9">
    <source>
        <dbReference type="EMBL" id="QEH37599.1"/>
    </source>
</evidence>
<protein>
    <submittedName>
        <fullName evidence="9">Peptidase family M48</fullName>
    </submittedName>
</protein>
<accession>A0A5B9WBL8</accession>
<evidence type="ECO:0000313" key="10">
    <source>
        <dbReference type="Proteomes" id="UP000324233"/>
    </source>
</evidence>
<organism evidence="9 10">
    <name type="scientific">Aquisphaera giovannonii</name>
    <dbReference type="NCBI Taxonomy" id="406548"/>
    <lineage>
        <taxon>Bacteria</taxon>
        <taxon>Pseudomonadati</taxon>
        <taxon>Planctomycetota</taxon>
        <taxon>Planctomycetia</taxon>
        <taxon>Isosphaerales</taxon>
        <taxon>Isosphaeraceae</taxon>
        <taxon>Aquisphaera</taxon>
    </lineage>
</organism>